<reference evidence="6" key="1">
    <citation type="submission" date="2022-01" db="EMBL/GenBank/DDBJ databases">
        <title>Nocardioidaceae gen. sp. A5X3R13.</title>
        <authorList>
            <person name="Lopez Marin M.A."/>
            <person name="Uhlik O."/>
        </authorList>
    </citation>
    <scope>NUCLEOTIDE SEQUENCE</scope>
    <source>
        <strain evidence="6">A5X3R13</strain>
    </source>
</reference>
<dbReference type="PANTHER" id="PTHR43408">
    <property type="entry name" value="FMN REDUCTASE (NADPH)"/>
    <property type="match status" value="1"/>
</dbReference>
<dbReference type="AlphaFoldDB" id="A0AA46TFE0"/>
<dbReference type="GO" id="GO:0016491">
    <property type="term" value="F:oxidoreductase activity"/>
    <property type="evidence" value="ECO:0007669"/>
    <property type="project" value="UniProtKB-KW"/>
</dbReference>
<dbReference type="InterPro" id="IPR023932">
    <property type="entry name" value="CE1759_FMN_reduct"/>
</dbReference>
<dbReference type="SUPFAM" id="SSF52218">
    <property type="entry name" value="Flavoproteins"/>
    <property type="match status" value="1"/>
</dbReference>
<evidence type="ECO:0000256" key="2">
    <source>
        <dbReference type="ARBA" id="ARBA00022643"/>
    </source>
</evidence>
<dbReference type="InterPro" id="IPR029039">
    <property type="entry name" value="Flavoprotein-like_sf"/>
</dbReference>
<keyword evidence="1" id="KW-0285">Flavoprotein</keyword>
<dbReference type="Gene3D" id="3.40.50.360">
    <property type="match status" value="1"/>
</dbReference>
<evidence type="ECO:0000256" key="4">
    <source>
        <dbReference type="SAM" id="MobiDB-lite"/>
    </source>
</evidence>
<protein>
    <submittedName>
        <fullName evidence="6">FMN reductase</fullName>
    </submittedName>
</protein>
<dbReference type="Proteomes" id="UP001164390">
    <property type="component" value="Chromosome"/>
</dbReference>
<dbReference type="InterPro" id="IPR005025">
    <property type="entry name" value="FMN_Rdtase-like_dom"/>
</dbReference>
<dbReference type="InterPro" id="IPR051814">
    <property type="entry name" value="NAD(P)H-dep_FMN_reductase"/>
</dbReference>
<feature type="domain" description="NADPH-dependent FMN reductase-like" evidence="5">
    <location>
        <begin position="6"/>
        <end position="156"/>
    </location>
</feature>
<organism evidence="6 7">
    <name type="scientific">Solicola gregarius</name>
    <dbReference type="NCBI Taxonomy" id="2908642"/>
    <lineage>
        <taxon>Bacteria</taxon>
        <taxon>Bacillati</taxon>
        <taxon>Actinomycetota</taxon>
        <taxon>Actinomycetes</taxon>
        <taxon>Propionibacteriales</taxon>
        <taxon>Nocardioidaceae</taxon>
        <taxon>Solicola</taxon>
    </lineage>
</organism>
<dbReference type="Pfam" id="PF03358">
    <property type="entry name" value="FMN_red"/>
    <property type="match status" value="1"/>
</dbReference>
<accession>A0AA46TFE0</accession>
<feature type="region of interest" description="Disordered" evidence="4">
    <location>
        <begin position="182"/>
        <end position="208"/>
    </location>
</feature>
<evidence type="ECO:0000259" key="5">
    <source>
        <dbReference type="Pfam" id="PF03358"/>
    </source>
</evidence>
<gene>
    <name evidence="6" type="ORF">L0C25_17630</name>
</gene>
<dbReference type="EMBL" id="CP094970">
    <property type="protein sequence ID" value="UYM04342.1"/>
    <property type="molecule type" value="Genomic_DNA"/>
</dbReference>
<name>A0AA46TFE0_9ACTN</name>
<proteinExistence type="predicted"/>
<sequence length="208" mass="21573">MTGTNPKIVVISAGLGQPSTTRMLADRLAEAAKRRLRELGAGASVDTYELRGLAHQVTDAMLTGFAGPDLQTVLTAVEDADALIVVTPTFQGSYGGLFKSFMDVVDAEALIGTPVVVAATGGSARHSLVLDHALRPLFTYLQALVVPTGVFAGPGDWGDAGDGSRGLAERVDQSAGELASLLAGAGTGRRREDEFDMDTDSMLAASRP</sequence>
<evidence type="ECO:0000256" key="3">
    <source>
        <dbReference type="ARBA" id="ARBA00023002"/>
    </source>
</evidence>
<dbReference type="RefSeq" id="WP_271633029.1">
    <property type="nucleotide sequence ID" value="NZ_CP094970.1"/>
</dbReference>
<evidence type="ECO:0000313" key="7">
    <source>
        <dbReference type="Proteomes" id="UP001164390"/>
    </source>
</evidence>
<dbReference type="PANTHER" id="PTHR43408:SF2">
    <property type="entry name" value="FMN REDUCTASE (NADPH)"/>
    <property type="match status" value="1"/>
</dbReference>
<keyword evidence="7" id="KW-1185">Reference proteome</keyword>
<keyword evidence="3" id="KW-0560">Oxidoreductase</keyword>
<dbReference type="KEGG" id="sgrg:L0C25_17630"/>
<dbReference type="NCBIfam" id="TIGR04037">
    <property type="entry name" value="LLM_duo_CE1759"/>
    <property type="match status" value="1"/>
</dbReference>
<keyword evidence="2" id="KW-0288">FMN</keyword>
<evidence type="ECO:0000256" key="1">
    <source>
        <dbReference type="ARBA" id="ARBA00022630"/>
    </source>
</evidence>
<evidence type="ECO:0000313" key="6">
    <source>
        <dbReference type="EMBL" id="UYM04342.1"/>
    </source>
</evidence>